<sequence length="371" mass="42862">MKWYIALLLCCLVQSINCRPSYNYEEYVLLDNPSIKDFPDAITKEQKPMIPVEDSAEMSEEDEEGQVIPTETPVEKAEAPEEDGEGQLLPTETTLKESEAPEEETEATNCTIPLESYWSEQALLFAFYRLWPLMTNYSVPIDTMINEVHEDLKNRVFMEYMDPESKIIHAVDNEMGIRTLRFDEVNPDESLVLKLLNGLMRFVKRLVMMAINRGKPQVEVTKEDYALLKLYIKSKYSDTYQEIVENLKSQRNATVSVEQLQSAYEDVGGIAARISEAKTNQIPSSSSSPASDSIGQDVQHQILDIRCWEIALRIQLHWNVVLVESLVVYDRIPRSHQHRSYFDASEECWICMKLFGGFLTFYIIRHFKYSH</sequence>
<dbReference type="EMBL" id="CAJFDH010000005">
    <property type="protein sequence ID" value="CAD5223794.1"/>
    <property type="molecule type" value="Genomic_DNA"/>
</dbReference>
<evidence type="ECO:0000313" key="3">
    <source>
        <dbReference type="EMBL" id="CAD5223794.1"/>
    </source>
</evidence>
<keyword evidence="2" id="KW-0732">Signal</keyword>
<dbReference type="Proteomes" id="UP000783686">
    <property type="component" value="Unassembled WGS sequence"/>
</dbReference>
<proteinExistence type="predicted"/>
<comment type="caution">
    <text evidence="3">The sequence shown here is derived from an EMBL/GenBank/DDBJ whole genome shotgun (WGS) entry which is preliminary data.</text>
</comment>
<evidence type="ECO:0000256" key="1">
    <source>
        <dbReference type="SAM" id="MobiDB-lite"/>
    </source>
</evidence>
<name>A0A811L9J4_9BILA</name>
<feature type="signal peptide" evidence="2">
    <location>
        <begin position="1"/>
        <end position="18"/>
    </location>
</feature>
<dbReference type="EMBL" id="CAJFCW020000005">
    <property type="protein sequence ID" value="CAG9118813.1"/>
    <property type="molecule type" value="Genomic_DNA"/>
</dbReference>
<reference evidence="3" key="1">
    <citation type="submission" date="2020-09" db="EMBL/GenBank/DDBJ databases">
        <authorList>
            <person name="Kikuchi T."/>
        </authorList>
    </citation>
    <scope>NUCLEOTIDE SEQUENCE</scope>
    <source>
        <strain evidence="3">SH1</strain>
    </source>
</reference>
<protein>
    <submittedName>
        <fullName evidence="3">Uncharacterized protein</fullName>
    </submittedName>
</protein>
<evidence type="ECO:0000313" key="4">
    <source>
        <dbReference type="Proteomes" id="UP000614601"/>
    </source>
</evidence>
<dbReference type="Proteomes" id="UP000614601">
    <property type="component" value="Unassembled WGS sequence"/>
</dbReference>
<evidence type="ECO:0000256" key="2">
    <source>
        <dbReference type="SAM" id="SignalP"/>
    </source>
</evidence>
<organism evidence="3 4">
    <name type="scientific">Bursaphelenchus okinawaensis</name>
    <dbReference type="NCBI Taxonomy" id="465554"/>
    <lineage>
        <taxon>Eukaryota</taxon>
        <taxon>Metazoa</taxon>
        <taxon>Ecdysozoa</taxon>
        <taxon>Nematoda</taxon>
        <taxon>Chromadorea</taxon>
        <taxon>Rhabditida</taxon>
        <taxon>Tylenchina</taxon>
        <taxon>Tylenchomorpha</taxon>
        <taxon>Aphelenchoidea</taxon>
        <taxon>Aphelenchoididae</taxon>
        <taxon>Bursaphelenchus</taxon>
    </lineage>
</organism>
<feature type="region of interest" description="Disordered" evidence="1">
    <location>
        <begin position="53"/>
        <end position="108"/>
    </location>
</feature>
<feature type="chain" id="PRO_5035595032" evidence="2">
    <location>
        <begin position="19"/>
        <end position="371"/>
    </location>
</feature>
<dbReference type="AlphaFoldDB" id="A0A811L9J4"/>
<accession>A0A811L9J4</accession>
<gene>
    <name evidence="3" type="ORF">BOKJ2_LOCUS10564</name>
</gene>
<keyword evidence="4" id="KW-1185">Reference proteome</keyword>
<feature type="compositionally biased region" description="Acidic residues" evidence="1">
    <location>
        <begin position="54"/>
        <end position="65"/>
    </location>
</feature>